<keyword evidence="1" id="KW-1133">Transmembrane helix</keyword>
<dbReference type="InterPro" id="IPR017496">
    <property type="entry name" value="Photo_alph_chp2"/>
</dbReference>
<feature type="transmembrane region" description="Helical" evidence="1">
    <location>
        <begin position="35"/>
        <end position="53"/>
    </location>
</feature>
<sequence>MSIPPLLFALLMWFIGTGAVVWLDSRPAHTFRTSLTLAGLVAIAALALVWAKADDASTSGAYIGFGAAIVIWGWHEMSFLMGHIAGPNRAECPPGATGWARFSAATMTVIHHELAIAATAILLVALTWGAPNQAAPLTFLLLFALRLSAKFNLYLGVPNLSDEVFPAHLAYLKSYFRKRRLNALFPLSILFGSGTAGWAWISAEAAPAGSGASASATLLAGLAVLGVVEHLFLVLPLRDAKMWRWASNTRAAEAAITDRGGIA</sequence>
<dbReference type="RefSeq" id="WP_345866156.1">
    <property type="nucleotide sequence ID" value="NZ_JBDIMF010000008.1"/>
</dbReference>
<keyword evidence="1" id="KW-0812">Transmembrane</keyword>
<evidence type="ECO:0000313" key="2">
    <source>
        <dbReference type="EMBL" id="MEN2787912.1"/>
    </source>
</evidence>
<dbReference type="EMBL" id="JBDIMF010000008">
    <property type="protein sequence ID" value="MEN2787912.1"/>
    <property type="molecule type" value="Genomic_DNA"/>
</dbReference>
<dbReference type="Proteomes" id="UP001404104">
    <property type="component" value="Unassembled WGS sequence"/>
</dbReference>
<comment type="caution">
    <text evidence="2">The sequence shown here is derived from an EMBL/GenBank/DDBJ whole genome shotgun (WGS) entry which is preliminary data.</text>
</comment>
<dbReference type="NCBIfam" id="TIGR03055">
    <property type="entry name" value="photo_alph_chp2"/>
    <property type="match status" value="1"/>
</dbReference>
<organism evidence="2 3">
    <name type="scientific">Sphingomonas qilianensis</name>
    <dbReference type="NCBI Taxonomy" id="1736690"/>
    <lineage>
        <taxon>Bacteria</taxon>
        <taxon>Pseudomonadati</taxon>
        <taxon>Pseudomonadota</taxon>
        <taxon>Alphaproteobacteria</taxon>
        <taxon>Sphingomonadales</taxon>
        <taxon>Sphingomonadaceae</taxon>
        <taxon>Sphingomonas</taxon>
    </lineage>
</organism>
<feature type="transmembrane region" description="Helical" evidence="1">
    <location>
        <begin position="181"/>
        <end position="201"/>
    </location>
</feature>
<accession>A0ABU9XWI2</accession>
<proteinExistence type="predicted"/>
<evidence type="ECO:0000313" key="3">
    <source>
        <dbReference type="Proteomes" id="UP001404104"/>
    </source>
</evidence>
<feature type="transmembrane region" description="Helical" evidence="1">
    <location>
        <begin position="6"/>
        <end position="23"/>
    </location>
</feature>
<feature type="transmembrane region" description="Helical" evidence="1">
    <location>
        <begin position="213"/>
        <end position="235"/>
    </location>
</feature>
<feature type="transmembrane region" description="Helical" evidence="1">
    <location>
        <begin position="114"/>
        <end position="131"/>
    </location>
</feature>
<feature type="transmembrane region" description="Helical" evidence="1">
    <location>
        <begin position="59"/>
        <end position="75"/>
    </location>
</feature>
<dbReference type="Pfam" id="PF12291">
    <property type="entry name" value="DUF3623"/>
    <property type="match status" value="1"/>
</dbReference>
<evidence type="ECO:0000256" key="1">
    <source>
        <dbReference type="SAM" id="Phobius"/>
    </source>
</evidence>
<gene>
    <name evidence="2" type="primary">puhE</name>
    <name evidence="2" type="ORF">ABC969_15975</name>
</gene>
<name>A0ABU9XWI2_9SPHN</name>
<protein>
    <submittedName>
        <fullName evidence="2">Photosynthetic complex assembly protein PuhE</fullName>
    </submittedName>
</protein>
<keyword evidence="3" id="KW-1185">Reference proteome</keyword>
<reference evidence="2 3" key="1">
    <citation type="submission" date="2024-05" db="EMBL/GenBank/DDBJ databases">
        <authorList>
            <person name="Liu Q."/>
            <person name="Xin Y.-H."/>
        </authorList>
    </citation>
    <scope>NUCLEOTIDE SEQUENCE [LARGE SCALE GENOMIC DNA]</scope>
    <source>
        <strain evidence="2 3">CGMCC 1.15349</strain>
    </source>
</reference>
<keyword evidence="1" id="KW-0472">Membrane</keyword>